<accession>A0AAE0W7V0</accession>
<dbReference type="Pfam" id="PF00386">
    <property type="entry name" value="C1q"/>
    <property type="match status" value="1"/>
</dbReference>
<dbReference type="GO" id="GO:0005576">
    <property type="term" value="C:extracellular region"/>
    <property type="evidence" value="ECO:0007669"/>
    <property type="project" value="UniProtKB-SubCell"/>
</dbReference>
<evidence type="ECO:0000313" key="6">
    <source>
        <dbReference type="EMBL" id="KAK3603647.1"/>
    </source>
</evidence>
<evidence type="ECO:0000256" key="4">
    <source>
        <dbReference type="SAM" id="MobiDB-lite"/>
    </source>
</evidence>
<reference evidence="6" key="3">
    <citation type="submission" date="2023-05" db="EMBL/GenBank/DDBJ databases">
        <authorList>
            <person name="Smith C.H."/>
        </authorList>
    </citation>
    <scope>NUCLEOTIDE SEQUENCE</scope>
    <source>
        <strain evidence="6">CHS0354</strain>
        <tissue evidence="6">Mantle</tissue>
    </source>
</reference>
<feature type="compositionally biased region" description="Polar residues" evidence="4">
    <location>
        <begin position="117"/>
        <end position="130"/>
    </location>
</feature>
<feature type="domain" description="C1q" evidence="5">
    <location>
        <begin position="138"/>
        <end position="273"/>
    </location>
</feature>
<organism evidence="6 7">
    <name type="scientific">Potamilus streckersoni</name>
    <dbReference type="NCBI Taxonomy" id="2493646"/>
    <lineage>
        <taxon>Eukaryota</taxon>
        <taxon>Metazoa</taxon>
        <taxon>Spiralia</taxon>
        <taxon>Lophotrochozoa</taxon>
        <taxon>Mollusca</taxon>
        <taxon>Bivalvia</taxon>
        <taxon>Autobranchia</taxon>
        <taxon>Heteroconchia</taxon>
        <taxon>Palaeoheterodonta</taxon>
        <taxon>Unionida</taxon>
        <taxon>Unionoidea</taxon>
        <taxon>Unionidae</taxon>
        <taxon>Ambleminae</taxon>
        <taxon>Lampsilini</taxon>
        <taxon>Potamilus</taxon>
    </lineage>
</organism>
<dbReference type="Proteomes" id="UP001195483">
    <property type="component" value="Unassembled WGS sequence"/>
</dbReference>
<gene>
    <name evidence="6" type="ORF">CHS0354_017363</name>
</gene>
<reference evidence="6" key="2">
    <citation type="journal article" date="2021" name="Genome Biol. Evol.">
        <title>Developing a high-quality reference genome for a parasitic bivalve with doubly uniparental inheritance (Bivalvia: Unionida).</title>
        <authorList>
            <person name="Smith C.H."/>
        </authorList>
    </citation>
    <scope>NUCLEOTIDE SEQUENCE</scope>
    <source>
        <strain evidence="6">CHS0354</strain>
        <tissue evidence="6">Mantle</tissue>
    </source>
</reference>
<evidence type="ECO:0000256" key="1">
    <source>
        <dbReference type="ARBA" id="ARBA00004613"/>
    </source>
</evidence>
<dbReference type="PROSITE" id="PS50871">
    <property type="entry name" value="C1Q"/>
    <property type="match status" value="1"/>
</dbReference>
<keyword evidence="3" id="KW-0175">Coiled coil</keyword>
<feature type="region of interest" description="Disordered" evidence="4">
    <location>
        <begin position="106"/>
        <end position="133"/>
    </location>
</feature>
<protein>
    <recommendedName>
        <fullName evidence="5">C1q domain-containing protein</fullName>
    </recommendedName>
</protein>
<name>A0AAE0W7V0_9BIVA</name>
<comment type="subcellular location">
    <subcellularLocation>
        <location evidence="1">Secreted</location>
    </subcellularLocation>
</comment>
<keyword evidence="7" id="KW-1185">Reference proteome</keyword>
<dbReference type="SUPFAM" id="SSF49842">
    <property type="entry name" value="TNF-like"/>
    <property type="match status" value="1"/>
</dbReference>
<dbReference type="SMART" id="SM00110">
    <property type="entry name" value="C1Q"/>
    <property type="match status" value="1"/>
</dbReference>
<comment type="caution">
    <text evidence="6">The sequence shown here is derived from an EMBL/GenBank/DDBJ whole genome shotgun (WGS) entry which is preliminary data.</text>
</comment>
<dbReference type="PRINTS" id="PR00007">
    <property type="entry name" value="COMPLEMNTC1Q"/>
</dbReference>
<dbReference type="InterPro" id="IPR050392">
    <property type="entry name" value="Collagen/C1q_domain"/>
</dbReference>
<feature type="coiled-coil region" evidence="3">
    <location>
        <begin position="1"/>
        <end position="71"/>
    </location>
</feature>
<dbReference type="PANTHER" id="PTHR15427">
    <property type="entry name" value="EMILIN ELASTIN MICROFIBRIL INTERFACE-LOCATED PROTEIN ELASTIN MICROFIBRIL INTERFACER"/>
    <property type="match status" value="1"/>
</dbReference>
<reference evidence="6" key="1">
    <citation type="journal article" date="2021" name="Genome Biol. Evol.">
        <title>A High-Quality Reference Genome for a Parasitic Bivalve with Doubly Uniparental Inheritance (Bivalvia: Unionida).</title>
        <authorList>
            <person name="Smith C.H."/>
        </authorList>
    </citation>
    <scope>NUCLEOTIDE SEQUENCE</scope>
    <source>
        <strain evidence="6">CHS0354</strain>
    </source>
</reference>
<evidence type="ECO:0000259" key="5">
    <source>
        <dbReference type="PROSITE" id="PS50871"/>
    </source>
</evidence>
<dbReference type="PANTHER" id="PTHR15427:SF50">
    <property type="entry name" value="COMPLEMENT C1Q TUMOR NECROSIS FACTOR-RELATED PROTEIN 2-LIKE"/>
    <property type="match status" value="1"/>
</dbReference>
<dbReference type="AlphaFoldDB" id="A0AAE0W7V0"/>
<dbReference type="Gene3D" id="2.60.120.40">
    <property type="match status" value="1"/>
</dbReference>
<keyword evidence="2" id="KW-0964">Secreted</keyword>
<sequence>MESLEARLSECTQKTALLEQSQWHQENEIRLQAWKLEQLESRGMDENESKVKQLENRLREALEITNKLMKEFEMLRLQSKLDNTSSGQLQACEKCEQDTQGQSLGHTSVRINHDPTSENGKISGGISTSSRMKRTSGLGKTTVAFAVTMSEWRESTLAVHQLLPFNKVLINDGNGFDSNLESFVCPVTGIYFFTATITSSNHKFEGSIVIDGVEKVIITTGEGPNFEQGSSSVVTHCSKGQRVYVFAHIGAVGQISETFSVFSGFLITDLESMSS</sequence>
<dbReference type="EMBL" id="JAEAOA010001069">
    <property type="protein sequence ID" value="KAK3603647.1"/>
    <property type="molecule type" value="Genomic_DNA"/>
</dbReference>
<dbReference type="InterPro" id="IPR008983">
    <property type="entry name" value="Tumour_necrosis_fac-like_dom"/>
</dbReference>
<evidence type="ECO:0000256" key="3">
    <source>
        <dbReference type="SAM" id="Coils"/>
    </source>
</evidence>
<evidence type="ECO:0000256" key="2">
    <source>
        <dbReference type="ARBA" id="ARBA00022525"/>
    </source>
</evidence>
<proteinExistence type="predicted"/>
<evidence type="ECO:0000313" key="7">
    <source>
        <dbReference type="Proteomes" id="UP001195483"/>
    </source>
</evidence>
<dbReference type="InterPro" id="IPR001073">
    <property type="entry name" value="C1q_dom"/>
</dbReference>